<evidence type="ECO:0000313" key="7">
    <source>
        <dbReference type="EMBL" id="RWS31420.1"/>
    </source>
</evidence>
<keyword evidence="1 4" id="KW-0479">Metal-binding</keyword>
<accession>A0A443SV92</accession>
<feature type="compositionally biased region" description="Basic and acidic residues" evidence="5">
    <location>
        <begin position="35"/>
        <end position="44"/>
    </location>
</feature>
<dbReference type="STRING" id="299467.A0A443SV92"/>
<comment type="caution">
    <text evidence="7">The sequence shown here is derived from an EMBL/GenBank/DDBJ whole genome shotgun (WGS) entry which is preliminary data.</text>
</comment>
<reference evidence="7 8" key="1">
    <citation type="journal article" date="2018" name="Gigascience">
        <title>Genomes of trombidid mites reveal novel predicted allergens and laterally-transferred genes associated with secondary metabolism.</title>
        <authorList>
            <person name="Dong X."/>
            <person name="Chaisiri K."/>
            <person name="Xia D."/>
            <person name="Armstrong S.D."/>
            <person name="Fang Y."/>
            <person name="Donnelly M.J."/>
            <person name="Kadowaki T."/>
            <person name="McGarry J.W."/>
            <person name="Darby A.C."/>
            <person name="Makepeace B.L."/>
        </authorList>
    </citation>
    <scope>NUCLEOTIDE SEQUENCE [LARGE SCALE GENOMIC DNA]</scope>
    <source>
        <strain evidence="7">UoL-UT</strain>
    </source>
</reference>
<dbReference type="EMBL" id="NCKV01000167">
    <property type="protein sequence ID" value="RWS31420.1"/>
    <property type="molecule type" value="Genomic_DNA"/>
</dbReference>
<feature type="compositionally biased region" description="Basic and acidic residues" evidence="5">
    <location>
        <begin position="11"/>
        <end position="27"/>
    </location>
</feature>
<feature type="domain" description="LIM zinc-binding" evidence="6">
    <location>
        <begin position="148"/>
        <end position="208"/>
    </location>
</feature>
<evidence type="ECO:0000256" key="2">
    <source>
        <dbReference type="ARBA" id="ARBA00022833"/>
    </source>
</evidence>
<dbReference type="Gene3D" id="2.10.110.10">
    <property type="entry name" value="Cysteine Rich Protein"/>
    <property type="match status" value="1"/>
</dbReference>
<protein>
    <submittedName>
        <fullName evidence="7">Paxillin-like protein</fullName>
    </submittedName>
</protein>
<dbReference type="GO" id="GO:0046872">
    <property type="term" value="F:metal ion binding"/>
    <property type="evidence" value="ECO:0007669"/>
    <property type="project" value="UniProtKB-KW"/>
</dbReference>
<dbReference type="PROSITE" id="PS50023">
    <property type="entry name" value="LIM_DOMAIN_2"/>
    <property type="match status" value="1"/>
</dbReference>
<dbReference type="OrthoDB" id="6518752at2759"/>
<evidence type="ECO:0000259" key="6">
    <source>
        <dbReference type="PROSITE" id="PS50023"/>
    </source>
</evidence>
<name>A0A443SV92_9ACAR</name>
<evidence type="ECO:0000256" key="3">
    <source>
        <dbReference type="ARBA" id="ARBA00023038"/>
    </source>
</evidence>
<dbReference type="AlphaFoldDB" id="A0A443SV92"/>
<dbReference type="SMART" id="SM00132">
    <property type="entry name" value="LIM"/>
    <property type="match status" value="1"/>
</dbReference>
<feature type="compositionally biased region" description="Polar residues" evidence="5">
    <location>
        <begin position="90"/>
        <end position="101"/>
    </location>
</feature>
<evidence type="ECO:0000256" key="5">
    <source>
        <dbReference type="SAM" id="MobiDB-lite"/>
    </source>
</evidence>
<dbReference type="Pfam" id="PF00412">
    <property type="entry name" value="LIM"/>
    <property type="match status" value="1"/>
</dbReference>
<dbReference type="PROSITE" id="PS00478">
    <property type="entry name" value="LIM_DOMAIN_1"/>
    <property type="match status" value="1"/>
</dbReference>
<evidence type="ECO:0000256" key="1">
    <source>
        <dbReference type="ARBA" id="ARBA00022723"/>
    </source>
</evidence>
<gene>
    <name evidence="7" type="ORF">B4U80_08969</name>
</gene>
<evidence type="ECO:0000313" key="8">
    <source>
        <dbReference type="Proteomes" id="UP000288716"/>
    </source>
</evidence>
<keyword evidence="3 4" id="KW-0440">LIM domain</keyword>
<sequence length="208" mass="24058">MRTSWPYGLDDVLRKQKRQEPSADYREPPVNQWSKDNRSGRDLRSTPSVEDLVSYYQRFADRNRSPSPTGSRRARSAGATEVPIRRETAYPTTTQSKSVPSSPIPGWMKQLKHIVVEDMHVPVPPRFGTLAPKPRYPDRAEPPPELGPPCELCHKPITETRCIITENFKYHCWHFVCSFCSKTLQENDFLMAIDNKPYCNNCFKRTYP</sequence>
<keyword evidence="2 4" id="KW-0862">Zinc</keyword>
<dbReference type="Proteomes" id="UP000288716">
    <property type="component" value="Unassembled WGS sequence"/>
</dbReference>
<keyword evidence="8" id="KW-1185">Reference proteome</keyword>
<evidence type="ECO:0000256" key="4">
    <source>
        <dbReference type="PROSITE-ProRule" id="PRU00125"/>
    </source>
</evidence>
<dbReference type="VEuPathDB" id="VectorBase:LDEU000622"/>
<feature type="region of interest" description="Disordered" evidence="5">
    <location>
        <begin position="1"/>
        <end position="104"/>
    </location>
</feature>
<organism evidence="7 8">
    <name type="scientific">Leptotrombidium deliense</name>
    <dbReference type="NCBI Taxonomy" id="299467"/>
    <lineage>
        <taxon>Eukaryota</taxon>
        <taxon>Metazoa</taxon>
        <taxon>Ecdysozoa</taxon>
        <taxon>Arthropoda</taxon>
        <taxon>Chelicerata</taxon>
        <taxon>Arachnida</taxon>
        <taxon>Acari</taxon>
        <taxon>Acariformes</taxon>
        <taxon>Trombidiformes</taxon>
        <taxon>Prostigmata</taxon>
        <taxon>Anystina</taxon>
        <taxon>Parasitengona</taxon>
        <taxon>Trombiculoidea</taxon>
        <taxon>Trombiculidae</taxon>
        <taxon>Leptotrombidium</taxon>
    </lineage>
</organism>
<dbReference type="InterPro" id="IPR001781">
    <property type="entry name" value="Znf_LIM"/>
</dbReference>
<proteinExistence type="predicted"/>